<dbReference type="OrthoDB" id="3555712at2759"/>
<dbReference type="RefSeq" id="XP_037192257.1">
    <property type="nucleotide sequence ID" value="XM_037338951.1"/>
</dbReference>
<protein>
    <submittedName>
        <fullName evidence="2">Uncharacterized protein</fullName>
    </submittedName>
</protein>
<organism evidence="2 3">
    <name type="scientific">Botrytis fragariae</name>
    <dbReference type="NCBI Taxonomy" id="1964551"/>
    <lineage>
        <taxon>Eukaryota</taxon>
        <taxon>Fungi</taxon>
        <taxon>Dikarya</taxon>
        <taxon>Ascomycota</taxon>
        <taxon>Pezizomycotina</taxon>
        <taxon>Leotiomycetes</taxon>
        <taxon>Helotiales</taxon>
        <taxon>Sclerotiniaceae</taxon>
        <taxon>Botrytis</taxon>
    </lineage>
</organism>
<reference evidence="2 3" key="1">
    <citation type="journal article" date="2020" name="Phytopathology">
        <title>A high-quality genome resource of Botrytis fragariae, a new and rapidly spreading fungal pathogen causing strawberry gray mold in the U.S.A.</title>
        <authorList>
            <person name="Wu Y."/>
            <person name="Saski C.A."/>
            <person name="Schnabel G."/>
            <person name="Xiao S."/>
            <person name="Hu M."/>
        </authorList>
    </citation>
    <scope>NUCLEOTIDE SEQUENCE [LARGE SCALE GENOMIC DNA]</scope>
    <source>
        <strain evidence="2 3">BVB16</strain>
    </source>
</reference>
<keyword evidence="3" id="KW-1185">Reference proteome</keyword>
<evidence type="ECO:0000313" key="2">
    <source>
        <dbReference type="EMBL" id="KAF5873311.1"/>
    </source>
</evidence>
<sequence length="69" mass="7741">MKVVSTGAMKLRKVFTTQQLKDIFGSYMVGSKKAHIFGIAIVEINAAKAAKEKEESENQYEEFGERNDV</sequence>
<evidence type="ECO:0000313" key="3">
    <source>
        <dbReference type="Proteomes" id="UP000531561"/>
    </source>
</evidence>
<dbReference type="Proteomes" id="UP000531561">
    <property type="component" value="Unassembled WGS sequence"/>
</dbReference>
<dbReference type="GeneID" id="59262643"/>
<evidence type="ECO:0000256" key="1">
    <source>
        <dbReference type="SAM" id="Coils"/>
    </source>
</evidence>
<name>A0A8H6AT50_9HELO</name>
<accession>A0A8H6AT50</accession>
<keyword evidence="1" id="KW-0175">Coiled coil</keyword>
<dbReference type="EMBL" id="JABFCT010000009">
    <property type="protein sequence ID" value="KAF5873311.1"/>
    <property type="molecule type" value="Genomic_DNA"/>
</dbReference>
<comment type="caution">
    <text evidence="2">The sequence shown here is derived from an EMBL/GenBank/DDBJ whole genome shotgun (WGS) entry which is preliminary data.</text>
</comment>
<gene>
    <name evidence="2" type="ORF">Bfra_008593</name>
</gene>
<feature type="coiled-coil region" evidence="1">
    <location>
        <begin position="39"/>
        <end position="66"/>
    </location>
</feature>
<dbReference type="AlphaFoldDB" id="A0A8H6AT50"/>
<proteinExistence type="predicted"/>